<evidence type="ECO:0000256" key="5">
    <source>
        <dbReference type="ARBA" id="ARBA00022490"/>
    </source>
</evidence>
<keyword evidence="16" id="KW-1185">Reference proteome</keyword>
<dbReference type="InterPro" id="IPR039972">
    <property type="entry name" value="Sarcoglycan_gamma/delta/zeta"/>
</dbReference>
<accession>A0AAV1JUE6</accession>
<evidence type="ECO:0000313" key="16">
    <source>
        <dbReference type="Proteomes" id="UP001497472"/>
    </source>
</evidence>
<evidence type="ECO:0000256" key="3">
    <source>
        <dbReference type="ARBA" id="ARBA00007574"/>
    </source>
</evidence>
<dbReference type="GO" id="GO:0005856">
    <property type="term" value="C:cytoskeleton"/>
    <property type="evidence" value="ECO:0007669"/>
    <property type="project" value="UniProtKB-SubCell"/>
</dbReference>
<keyword evidence="6 14" id="KW-0812">Transmembrane</keyword>
<dbReference type="GO" id="GO:0016012">
    <property type="term" value="C:sarcoglycan complex"/>
    <property type="evidence" value="ECO:0007669"/>
    <property type="project" value="InterPro"/>
</dbReference>
<reference evidence="15 16" key="1">
    <citation type="submission" date="2023-11" db="EMBL/GenBank/DDBJ databases">
        <authorList>
            <person name="Okamura Y."/>
        </authorList>
    </citation>
    <scope>NUCLEOTIDE SEQUENCE [LARGE SCALE GENOMIC DNA]</scope>
</reference>
<dbReference type="EMBL" id="CAVLEF010000132">
    <property type="protein sequence ID" value="CAK1551738.1"/>
    <property type="molecule type" value="Genomic_DNA"/>
</dbReference>
<keyword evidence="12" id="KW-0206">Cytoskeleton</keyword>
<proteinExistence type="inferred from homology"/>
<dbReference type="InterPro" id="IPR006875">
    <property type="entry name" value="Sarcoglycan"/>
</dbReference>
<gene>
    <name evidence="15" type="ORF">LNINA_LOCUS10849</name>
</gene>
<evidence type="ECO:0000256" key="4">
    <source>
        <dbReference type="ARBA" id="ARBA00022475"/>
    </source>
</evidence>
<dbReference type="Pfam" id="PF04790">
    <property type="entry name" value="Sarcoglycan_1"/>
    <property type="match status" value="1"/>
</dbReference>
<dbReference type="PANTHER" id="PTHR12939:SF10">
    <property type="entry name" value="EG:4F1.1 PROTEIN"/>
    <property type="match status" value="1"/>
</dbReference>
<sequence length="308" mass="33568">MKVEATTTDGVRGWECTPTGEQPNQPAENAKNAKCLPVVLKGWRRTSLYGLIVFLMILVFLNLALTLWIISTLRLTKNGIGPITIIKDGVKLNGNAWIADQLIASSITSQTGQPVTLHSHRNFTVLVSNPDFKEESKLVLKRDSVKCSGNAFEVQDARGKRVFYASKDEVRVFAETLAVDGKGGIGVRSALQSPLVRAPPGSNLQLESLTRKLDLRAPQSIYLESRAGSIDITSHNNIKLDSVVGAIRIDAPNIIINNLKEATITDKASKNSRNKKVYQLCACASGKLFLSAPDAPCAMHETDTELCR</sequence>
<protein>
    <recommendedName>
        <fullName evidence="17">Delta-sarcoglycan</fullName>
    </recommendedName>
</protein>
<comment type="subcellular location">
    <subcellularLocation>
        <location evidence="2">Cell membrane</location>
        <location evidence="2">Sarcolemma</location>
        <topology evidence="2">Single-pass type II membrane protein</topology>
    </subcellularLocation>
    <subcellularLocation>
        <location evidence="1">Cytoplasm</location>
        <location evidence="1">Cytoskeleton</location>
    </subcellularLocation>
</comment>
<evidence type="ECO:0000313" key="15">
    <source>
        <dbReference type="EMBL" id="CAK1551738.1"/>
    </source>
</evidence>
<dbReference type="Proteomes" id="UP001497472">
    <property type="component" value="Unassembled WGS sequence"/>
</dbReference>
<evidence type="ECO:0000256" key="1">
    <source>
        <dbReference type="ARBA" id="ARBA00004245"/>
    </source>
</evidence>
<evidence type="ECO:0000256" key="12">
    <source>
        <dbReference type="ARBA" id="ARBA00023212"/>
    </source>
</evidence>
<keyword evidence="7" id="KW-0735">Signal-anchor</keyword>
<keyword evidence="9 14" id="KW-0472">Membrane</keyword>
<keyword evidence="8 14" id="KW-1133">Transmembrane helix</keyword>
<name>A0AAV1JUE6_9NEOP</name>
<evidence type="ECO:0000256" key="13">
    <source>
        <dbReference type="SAM" id="MobiDB-lite"/>
    </source>
</evidence>
<evidence type="ECO:0000256" key="14">
    <source>
        <dbReference type="SAM" id="Phobius"/>
    </source>
</evidence>
<comment type="caution">
    <text evidence="15">The sequence shown here is derived from an EMBL/GenBank/DDBJ whole genome shotgun (WGS) entry which is preliminary data.</text>
</comment>
<dbReference type="GO" id="GO:0060047">
    <property type="term" value="P:heart contraction"/>
    <property type="evidence" value="ECO:0007669"/>
    <property type="project" value="TreeGrafter"/>
</dbReference>
<feature type="region of interest" description="Disordered" evidence="13">
    <location>
        <begin position="1"/>
        <end position="28"/>
    </location>
</feature>
<evidence type="ECO:0000256" key="6">
    <source>
        <dbReference type="ARBA" id="ARBA00022692"/>
    </source>
</evidence>
<keyword evidence="10" id="KW-1015">Disulfide bond</keyword>
<evidence type="ECO:0000256" key="2">
    <source>
        <dbReference type="ARBA" id="ARBA00004274"/>
    </source>
</evidence>
<evidence type="ECO:0000256" key="11">
    <source>
        <dbReference type="ARBA" id="ARBA00023180"/>
    </source>
</evidence>
<evidence type="ECO:0000256" key="7">
    <source>
        <dbReference type="ARBA" id="ARBA00022968"/>
    </source>
</evidence>
<evidence type="ECO:0008006" key="17">
    <source>
        <dbReference type="Google" id="ProtNLM"/>
    </source>
</evidence>
<organism evidence="15 16">
    <name type="scientific">Leptosia nina</name>
    <dbReference type="NCBI Taxonomy" id="320188"/>
    <lineage>
        <taxon>Eukaryota</taxon>
        <taxon>Metazoa</taxon>
        <taxon>Ecdysozoa</taxon>
        <taxon>Arthropoda</taxon>
        <taxon>Hexapoda</taxon>
        <taxon>Insecta</taxon>
        <taxon>Pterygota</taxon>
        <taxon>Neoptera</taxon>
        <taxon>Endopterygota</taxon>
        <taxon>Lepidoptera</taxon>
        <taxon>Glossata</taxon>
        <taxon>Ditrysia</taxon>
        <taxon>Papilionoidea</taxon>
        <taxon>Pieridae</taxon>
        <taxon>Pierinae</taxon>
        <taxon>Leptosia</taxon>
    </lineage>
</organism>
<comment type="similarity">
    <text evidence="3">Belongs to the sarcoglycan beta/delta/gamma/zeta family.</text>
</comment>
<keyword evidence="5" id="KW-0963">Cytoplasm</keyword>
<evidence type="ECO:0000256" key="10">
    <source>
        <dbReference type="ARBA" id="ARBA00023157"/>
    </source>
</evidence>
<dbReference type="AlphaFoldDB" id="A0AAV1JUE6"/>
<evidence type="ECO:0000256" key="9">
    <source>
        <dbReference type="ARBA" id="ARBA00023136"/>
    </source>
</evidence>
<keyword evidence="4" id="KW-1003">Cell membrane</keyword>
<dbReference type="GO" id="GO:0042383">
    <property type="term" value="C:sarcolemma"/>
    <property type="evidence" value="ECO:0007669"/>
    <property type="project" value="UniProtKB-SubCell"/>
</dbReference>
<dbReference type="PANTHER" id="PTHR12939">
    <property type="entry name" value="SARCOGLYCAN"/>
    <property type="match status" value="1"/>
</dbReference>
<evidence type="ECO:0000256" key="8">
    <source>
        <dbReference type="ARBA" id="ARBA00022989"/>
    </source>
</evidence>
<keyword evidence="11" id="KW-0325">Glycoprotein</keyword>
<feature type="transmembrane region" description="Helical" evidence="14">
    <location>
        <begin position="48"/>
        <end position="70"/>
    </location>
</feature>